<dbReference type="AlphaFoldDB" id="A0A699S6H7"/>
<dbReference type="EMBL" id="BKCJ011140012">
    <property type="protein sequence ID" value="GFC92883.1"/>
    <property type="molecule type" value="Genomic_DNA"/>
</dbReference>
<accession>A0A699S6H7</accession>
<evidence type="ECO:0000313" key="2">
    <source>
        <dbReference type="EMBL" id="GFC92883.1"/>
    </source>
</evidence>
<feature type="non-terminal residue" evidence="2">
    <location>
        <position position="70"/>
    </location>
</feature>
<proteinExistence type="predicted"/>
<feature type="region of interest" description="Disordered" evidence="1">
    <location>
        <begin position="1"/>
        <end position="57"/>
    </location>
</feature>
<sequence>MRRESSKPKDQKVNQEKGGGEKNAQPKVDAVRKPPTRKDKNLKRSYKSGGCFIYDGPHRARDCLKKASLN</sequence>
<feature type="compositionally biased region" description="Basic and acidic residues" evidence="1">
    <location>
        <begin position="29"/>
        <end position="39"/>
    </location>
</feature>
<feature type="compositionally biased region" description="Basic and acidic residues" evidence="1">
    <location>
        <begin position="1"/>
        <end position="20"/>
    </location>
</feature>
<reference evidence="2" key="1">
    <citation type="journal article" date="2019" name="Sci. Rep.">
        <title>Draft genome of Tanacetum cinerariifolium, the natural source of mosquito coil.</title>
        <authorList>
            <person name="Yamashiro T."/>
            <person name="Shiraishi A."/>
            <person name="Satake H."/>
            <person name="Nakayama K."/>
        </authorList>
    </citation>
    <scope>NUCLEOTIDE SEQUENCE</scope>
</reference>
<evidence type="ECO:0000256" key="1">
    <source>
        <dbReference type="SAM" id="MobiDB-lite"/>
    </source>
</evidence>
<comment type="caution">
    <text evidence="2">The sequence shown here is derived from an EMBL/GenBank/DDBJ whole genome shotgun (WGS) entry which is preliminary data.</text>
</comment>
<organism evidence="2">
    <name type="scientific">Tanacetum cinerariifolium</name>
    <name type="common">Dalmatian daisy</name>
    <name type="synonym">Chrysanthemum cinerariifolium</name>
    <dbReference type="NCBI Taxonomy" id="118510"/>
    <lineage>
        <taxon>Eukaryota</taxon>
        <taxon>Viridiplantae</taxon>
        <taxon>Streptophyta</taxon>
        <taxon>Embryophyta</taxon>
        <taxon>Tracheophyta</taxon>
        <taxon>Spermatophyta</taxon>
        <taxon>Magnoliopsida</taxon>
        <taxon>eudicotyledons</taxon>
        <taxon>Gunneridae</taxon>
        <taxon>Pentapetalae</taxon>
        <taxon>asterids</taxon>
        <taxon>campanulids</taxon>
        <taxon>Asterales</taxon>
        <taxon>Asteraceae</taxon>
        <taxon>Asteroideae</taxon>
        <taxon>Anthemideae</taxon>
        <taxon>Anthemidinae</taxon>
        <taxon>Tanacetum</taxon>
    </lineage>
</organism>
<protein>
    <submittedName>
        <fullName evidence="2">Uncharacterized protein</fullName>
    </submittedName>
</protein>
<gene>
    <name evidence="2" type="ORF">Tci_864853</name>
</gene>
<name>A0A699S6H7_TANCI</name>